<reference evidence="2 3" key="1">
    <citation type="submission" date="2018-06" db="EMBL/GenBank/DDBJ databases">
        <title>Complete Genomes of Monosporascus.</title>
        <authorList>
            <person name="Robinson A.J."/>
            <person name="Natvig D.O."/>
        </authorList>
    </citation>
    <scope>NUCLEOTIDE SEQUENCE [LARGE SCALE GENOMIC DNA]</scope>
    <source>
        <strain evidence="2 3">CBS 110550</strain>
    </source>
</reference>
<protein>
    <submittedName>
        <fullName evidence="2">Uncharacterized protein</fullName>
    </submittedName>
</protein>
<dbReference type="AlphaFoldDB" id="A0A4Q4STX7"/>
<organism evidence="2 3">
    <name type="scientific">Monosporascus ibericus</name>
    <dbReference type="NCBI Taxonomy" id="155417"/>
    <lineage>
        <taxon>Eukaryota</taxon>
        <taxon>Fungi</taxon>
        <taxon>Dikarya</taxon>
        <taxon>Ascomycota</taxon>
        <taxon>Pezizomycotina</taxon>
        <taxon>Sordariomycetes</taxon>
        <taxon>Xylariomycetidae</taxon>
        <taxon>Xylariales</taxon>
        <taxon>Xylariales incertae sedis</taxon>
        <taxon>Monosporascus</taxon>
    </lineage>
</organism>
<name>A0A4Q4STX7_9PEZI</name>
<evidence type="ECO:0000313" key="3">
    <source>
        <dbReference type="Proteomes" id="UP000293360"/>
    </source>
</evidence>
<gene>
    <name evidence="2" type="ORF">DL764_011007</name>
</gene>
<feature type="region of interest" description="Disordered" evidence="1">
    <location>
        <begin position="12"/>
        <end position="32"/>
    </location>
</feature>
<dbReference type="EMBL" id="QJNU01001598">
    <property type="protein sequence ID" value="RYO74032.1"/>
    <property type="molecule type" value="Genomic_DNA"/>
</dbReference>
<proteinExistence type="predicted"/>
<evidence type="ECO:0000313" key="2">
    <source>
        <dbReference type="EMBL" id="RYO74032.1"/>
    </source>
</evidence>
<dbReference type="OrthoDB" id="4741309at2759"/>
<keyword evidence="3" id="KW-1185">Reference proteome</keyword>
<dbReference type="STRING" id="155417.A0A4Q4STX7"/>
<dbReference type="Proteomes" id="UP000293360">
    <property type="component" value="Unassembled WGS sequence"/>
</dbReference>
<feature type="region of interest" description="Disordered" evidence="1">
    <location>
        <begin position="165"/>
        <end position="187"/>
    </location>
</feature>
<comment type="caution">
    <text evidence="2">The sequence shown here is derived from an EMBL/GenBank/DDBJ whole genome shotgun (WGS) entry which is preliminary data.</text>
</comment>
<accession>A0A4Q4STX7</accession>
<sequence>MCCCPSIPPGVLLPTTDNGPGEDNDNDVPGVFGEEHRSFQHFLAPQSPYPQRPAAAGPPRAGPFVAVGMNVQLPLRPLPADQVYIYAHALFPAASRHPFYRGGFLDGGSGYAVGPIHSQPPGTGFGLVPLPAYQLTHHVYRTMPARENHGLQIPFILHPYAPTHMRRARQPRQHPFMRPRAAPRTRG</sequence>
<evidence type="ECO:0000256" key="1">
    <source>
        <dbReference type="SAM" id="MobiDB-lite"/>
    </source>
</evidence>